<name>A0ABS6HC10_9PROT</name>
<evidence type="ECO:0000256" key="1">
    <source>
        <dbReference type="ARBA" id="ARBA00023224"/>
    </source>
</evidence>
<feature type="transmembrane region" description="Helical" evidence="5">
    <location>
        <begin position="12"/>
        <end position="32"/>
    </location>
</feature>
<organism evidence="8 9">
    <name type="scientific">Falsiroseomonas oleicola</name>
    <dbReference type="NCBI Taxonomy" id="2801474"/>
    <lineage>
        <taxon>Bacteria</taxon>
        <taxon>Pseudomonadati</taxon>
        <taxon>Pseudomonadota</taxon>
        <taxon>Alphaproteobacteria</taxon>
        <taxon>Acetobacterales</taxon>
        <taxon>Roseomonadaceae</taxon>
        <taxon>Falsiroseomonas</taxon>
    </lineage>
</organism>
<dbReference type="InterPro" id="IPR029150">
    <property type="entry name" value="dCache_3"/>
</dbReference>
<feature type="transmembrane region" description="Helical" evidence="5">
    <location>
        <begin position="282"/>
        <end position="303"/>
    </location>
</feature>
<dbReference type="PANTHER" id="PTHR32089">
    <property type="entry name" value="METHYL-ACCEPTING CHEMOTAXIS PROTEIN MCPB"/>
    <property type="match status" value="1"/>
</dbReference>
<dbReference type="Pfam" id="PF14827">
    <property type="entry name" value="dCache_3"/>
    <property type="match status" value="1"/>
</dbReference>
<evidence type="ECO:0000259" key="6">
    <source>
        <dbReference type="PROSITE" id="PS50111"/>
    </source>
</evidence>
<feature type="compositionally biased region" description="Low complexity" evidence="4">
    <location>
        <begin position="452"/>
        <end position="462"/>
    </location>
</feature>
<evidence type="ECO:0000259" key="7">
    <source>
        <dbReference type="PROSITE" id="PS50885"/>
    </source>
</evidence>
<dbReference type="Pfam" id="PF00015">
    <property type="entry name" value="MCPsignal"/>
    <property type="match status" value="1"/>
</dbReference>
<comment type="similarity">
    <text evidence="2">Belongs to the methyl-accepting chemotaxis (MCP) protein family.</text>
</comment>
<dbReference type="PROSITE" id="PS50111">
    <property type="entry name" value="CHEMOTAXIS_TRANSDUC_2"/>
    <property type="match status" value="1"/>
</dbReference>
<dbReference type="Pfam" id="PF00672">
    <property type="entry name" value="HAMP"/>
    <property type="match status" value="1"/>
</dbReference>
<evidence type="ECO:0000256" key="2">
    <source>
        <dbReference type="ARBA" id="ARBA00029447"/>
    </source>
</evidence>
<dbReference type="EMBL" id="JAERQM010000007">
    <property type="protein sequence ID" value="MBU8546249.1"/>
    <property type="molecule type" value="Genomic_DNA"/>
</dbReference>
<keyword evidence="5" id="KW-1133">Transmembrane helix</keyword>
<protein>
    <submittedName>
        <fullName evidence="8">HAMP domain-containing protein</fullName>
    </submittedName>
</protein>
<feature type="domain" description="HAMP" evidence="7">
    <location>
        <begin position="304"/>
        <end position="357"/>
    </location>
</feature>
<dbReference type="InterPro" id="IPR004089">
    <property type="entry name" value="MCPsignal_dom"/>
</dbReference>
<dbReference type="RefSeq" id="WP_216878270.1">
    <property type="nucleotide sequence ID" value="NZ_JAERQM010000007.1"/>
</dbReference>
<feature type="region of interest" description="Disordered" evidence="4">
    <location>
        <begin position="404"/>
        <end position="438"/>
    </location>
</feature>
<reference evidence="8 9" key="1">
    <citation type="submission" date="2021-01" db="EMBL/GenBank/DDBJ databases">
        <title>Roseomonas sp. nov, a bacterium isolated from an oil production mixture in Yumen Oilfield.</title>
        <authorList>
            <person name="Wu D."/>
        </authorList>
    </citation>
    <scope>NUCLEOTIDE SEQUENCE [LARGE SCALE GENOMIC DNA]</scope>
    <source>
        <strain evidence="8 9">ROY-5-3</strain>
    </source>
</reference>
<keyword evidence="1 3" id="KW-0807">Transducer</keyword>
<gene>
    <name evidence="8" type="ORF">JJQ90_21190</name>
</gene>
<feature type="region of interest" description="Disordered" evidence="4">
    <location>
        <begin position="452"/>
        <end position="473"/>
    </location>
</feature>
<dbReference type="Proteomes" id="UP000689967">
    <property type="component" value="Unassembled WGS sequence"/>
</dbReference>
<keyword evidence="5" id="KW-0472">Membrane</keyword>
<comment type="caution">
    <text evidence="8">The sequence shown here is derived from an EMBL/GenBank/DDBJ whole genome shotgun (WGS) entry which is preliminary data.</text>
</comment>
<dbReference type="PROSITE" id="PS50885">
    <property type="entry name" value="HAMP"/>
    <property type="match status" value="1"/>
</dbReference>
<evidence type="ECO:0000313" key="9">
    <source>
        <dbReference type="Proteomes" id="UP000689967"/>
    </source>
</evidence>
<dbReference type="PANTHER" id="PTHR32089:SF112">
    <property type="entry name" value="LYSOZYME-LIKE PROTEIN-RELATED"/>
    <property type="match status" value="1"/>
</dbReference>
<evidence type="ECO:0000256" key="4">
    <source>
        <dbReference type="SAM" id="MobiDB-lite"/>
    </source>
</evidence>
<sequence length="654" mass="66894">MHRLRSIQSRLILAFMALAGAVAALLLGMALMQQNAQHEAAVEVAARRTASATQQIFALELTRLETLNRALAADPALVEAVGRADQAGMAAVIAPVHAALTAERLVTNFGIATPPAMLHYRSHAAMSAPEDIGGRRPDVVASSRDGRAVAGLASGSTGLTAASVVPVTRQGQVLGVILAQSNIGPDLLGRIGQAVNAEIVIHAGPEGRLARISGTRPQGLADAAMLQAGLVGMTPARVLADGDRHLAVTTMPLTDFAGRPVATAELLLNQTGTVARAAADRMWLLGAMAAALVVALLCSLLLARGIARPIGGLIQRTESLAAGETAEAVPGVSRGDEIGVMARALEVLRGHTQRQHAMEAEQKAATEAARTERHAMRETLVRGFEASLGGIAGALAQSATGLTGAADSMGEAVADTRRESSLARGAGGDASRNATTAAAATEELSASISEIARQMGQTTTVTRRAREEAMGTTQQVEALNEAASRIGDVVRLITNIAGQTNLLALNATIEAARAGDAGKGFAVVASEVKQLAAQTATATQEISQKIEEMRQAAAGNAAAVARIGTTIAELDEIAASIAAAVEEQGSATAEIARSVGQAAESTAAVSGAVLAVEERAETAREAAEAVRAASGDIATQSRGLRDEMARFVTQLRAA</sequence>
<accession>A0ABS6HC10</accession>
<feature type="domain" description="Methyl-accepting transducer" evidence="6">
    <location>
        <begin position="398"/>
        <end position="630"/>
    </location>
</feature>
<evidence type="ECO:0000313" key="8">
    <source>
        <dbReference type="EMBL" id="MBU8546249.1"/>
    </source>
</evidence>
<evidence type="ECO:0000256" key="3">
    <source>
        <dbReference type="PROSITE-ProRule" id="PRU00284"/>
    </source>
</evidence>
<dbReference type="SMART" id="SM00283">
    <property type="entry name" value="MA"/>
    <property type="match status" value="1"/>
</dbReference>
<evidence type="ECO:0000256" key="5">
    <source>
        <dbReference type="SAM" id="Phobius"/>
    </source>
</evidence>
<dbReference type="CDD" id="cd06225">
    <property type="entry name" value="HAMP"/>
    <property type="match status" value="1"/>
</dbReference>
<keyword evidence="5" id="KW-0812">Transmembrane</keyword>
<dbReference type="InterPro" id="IPR003660">
    <property type="entry name" value="HAMP_dom"/>
</dbReference>
<proteinExistence type="inferred from homology"/>
<keyword evidence="9" id="KW-1185">Reference proteome</keyword>
<dbReference type="SMART" id="SM00304">
    <property type="entry name" value="HAMP"/>
    <property type="match status" value="1"/>
</dbReference>